<evidence type="ECO:0000313" key="1">
    <source>
        <dbReference type="EMBL" id="JAH83325.1"/>
    </source>
</evidence>
<sequence length="20" mass="2282">MQRPFSGTNVAFFLLINVLN</sequence>
<accession>A0A0E9W1B3</accession>
<proteinExistence type="predicted"/>
<organism evidence="1">
    <name type="scientific">Anguilla anguilla</name>
    <name type="common">European freshwater eel</name>
    <name type="synonym">Muraena anguilla</name>
    <dbReference type="NCBI Taxonomy" id="7936"/>
    <lineage>
        <taxon>Eukaryota</taxon>
        <taxon>Metazoa</taxon>
        <taxon>Chordata</taxon>
        <taxon>Craniata</taxon>
        <taxon>Vertebrata</taxon>
        <taxon>Euteleostomi</taxon>
        <taxon>Actinopterygii</taxon>
        <taxon>Neopterygii</taxon>
        <taxon>Teleostei</taxon>
        <taxon>Anguilliformes</taxon>
        <taxon>Anguillidae</taxon>
        <taxon>Anguilla</taxon>
    </lineage>
</organism>
<protein>
    <submittedName>
        <fullName evidence="1">Uncharacterized protein</fullName>
    </submittedName>
</protein>
<dbReference type="EMBL" id="GBXM01025252">
    <property type="protein sequence ID" value="JAH83325.1"/>
    <property type="molecule type" value="Transcribed_RNA"/>
</dbReference>
<reference evidence="1" key="1">
    <citation type="submission" date="2014-11" db="EMBL/GenBank/DDBJ databases">
        <authorList>
            <person name="Amaro Gonzalez C."/>
        </authorList>
    </citation>
    <scope>NUCLEOTIDE SEQUENCE</scope>
</reference>
<name>A0A0E9W1B3_ANGAN</name>
<dbReference type="AlphaFoldDB" id="A0A0E9W1B3"/>
<reference evidence="1" key="2">
    <citation type="journal article" date="2015" name="Fish Shellfish Immunol.">
        <title>Early steps in the European eel (Anguilla anguilla)-Vibrio vulnificus interaction in the gills: Role of the RtxA13 toxin.</title>
        <authorList>
            <person name="Callol A."/>
            <person name="Pajuelo D."/>
            <person name="Ebbesson L."/>
            <person name="Teles M."/>
            <person name="MacKenzie S."/>
            <person name="Amaro C."/>
        </authorList>
    </citation>
    <scope>NUCLEOTIDE SEQUENCE</scope>
</reference>